<dbReference type="OrthoDB" id="78088at2759"/>
<evidence type="ECO:0008006" key="4">
    <source>
        <dbReference type="Google" id="ProtNLM"/>
    </source>
</evidence>
<organism evidence="2 3">
    <name type="scientific">Hermanssonia centrifuga</name>
    <dbReference type="NCBI Taxonomy" id="98765"/>
    <lineage>
        <taxon>Eukaryota</taxon>
        <taxon>Fungi</taxon>
        <taxon>Dikarya</taxon>
        <taxon>Basidiomycota</taxon>
        <taxon>Agaricomycotina</taxon>
        <taxon>Agaricomycetes</taxon>
        <taxon>Polyporales</taxon>
        <taxon>Meruliaceae</taxon>
        <taxon>Hermanssonia</taxon>
    </lineage>
</organism>
<gene>
    <name evidence="2" type="ORF">PHLCEN_2v12708</name>
</gene>
<dbReference type="InterPro" id="IPR011989">
    <property type="entry name" value="ARM-like"/>
</dbReference>
<feature type="region of interest" description="Disordered" evidence="1">
    <location>
        <begin position="293"/>
        <end position="316"/>
    </location>
</feature>
<feature type="compositionally biased region" description="Polar residues" evidence="1">
    <location>
        <begin position="13"/>
        <end position="22"/>
    </location>
</feature>
<dbReference type="PANTHER" id="PTHR22100:SF13">
    <property type="entry name" value="WINGS APART-LIKE PROTEIN HOMOLOG"/>
    <property type="match status" value="1"/>
</dbReference>
<sequence>MQRTYSRKGLKRSSLTGSSPQLASLEHGQGHDAERQRKRQKVQVEIVAAPLPSSASDDVMGNGSGSGESLGVLSSSTTVDSYKSSRRGGHLAGASVSAPRTPLNDEEKLADFAIPSPAVKDLSRKQQIHQLPEFPTIVSPQKIGGVARRMLRRNRTEPSVSTGDTRVSFDTHPSTPQKLARTKTESTIDFTLASPGSSGSRPVTPSKSRSLDDVLSPGVTTVRPSMAASNVRTYAGKSRSFLVALPTSQIPSLPRGLDDSQSETQIDPLTVTASQEDEFEIRESYTDLRQRWGVDNSEDDPYPTISPGKRNGKGKEQFESLPNGMMNDLKSISELRSKGESRRFLDEMGYLFEGLDPDGALAVRRGRYYDFVGWWSVVVLTYTLPSALEIVSKLCDTEFARRAKAADFIRRTWDMLRLAGAGHGDKILDTILVFFTALVSRDPVDLAEFADKPDLTPVMYTILDQLSLRSDPLWLISCGLGDAELKRAGLPRHEKTAMTGLHKLIRQSGIFDAGEIISSRLLVSRTLACLPPSSNLASSFPSLLKSLSAELSPLPSRIAAYTSGLSLFLPLSSTSYIDTPSLLHVDNCLQLLDSYLLGHWTDDEGSSSKDRYCLDTSSDLGSSLLALCAATDVISRDCDSEDKEQNAVAQKCMESALRVLINLSHDNLSWCQGILSTATALPTIMRMVILSQRQRIEVTDREDPFHPSQDNDEDDGAAQLLDRLCLALGLLTNLVQGALESKALIRELFYLEQCQSESAFDSVVRGHMAVLFGLLMQDDIPNQRILLDALPDSSNSQKLDSLIENAREFTLFYATFAKKVVAAEEGGEDDEEDTGYRKRDGSMGRVLQDTKGETVAKNVIVFLEALRRRTHD</sequence>
<dbReference type="InterPro" id="IPR039874">
    <property type="entry name" value="WAPL"/>
</dbReference>
<evidence type="ECO:0000313" key="2">
    <source>
        <dbReference type="EMBL" id="PSR71441.1"/>
    </source>
</evidence>
<dbReference type="AlphaFoldDB" id="A0A2R6NGH5"/>
<accession>A0A2R6NGH5</accession>
<keyword evidence="3" id="KW-1185">Reference proteome</keyword>
<dbReference type="Gene3D" id="1.25.10.10">
    <property type="entry name" value="Leucine-rich Repeat Variant"/>
    <property type="match status" value="1"/>
</dbReference>
<feature type="region of interest" description="Disordered" evidence="1">
    <location>
        <begin position="154"/>
        <end position="217"/>
    </location>
</feature>
<dbReference type="PANTHER" id="PTHR22100">
    <property type="entry name" value="WINGS APART-LIKE PROTEIN HOMOLOG"/>
    <property type="match status" value="1"/>
</dbReference>
<feature type="compositionally biased region" description="Low complexity" evidence="1">
    <location>
        <begin position="69"/>
        <end position="82"/>
    </location>
</feature>
<comment type="caution">
    <text evidence="2">The sequence shown here is derived from an EMBL/GenBank/DDBJ whole genome shotgun (WGS) entry which is preliminary data.</text>
</comment>
<feature type="compositionally biased region" description="Basic residues" evidence="1">
    <location>
        <begin position="1"/>
        <end position="11"/>
    </location>
</feature>
<name>A0A2R6NGH5_9APHY</name>
<feature type="region of interest" description="Disordered" evidence="1">
    <location>
        <begin position="1"/>
        <end position="103"/>
    </location>
</feature>
<dbReference type="EMBL" id="MLYV02001285">
    <property type="protein sequence ID" value="PSR71441.1"/>
    <property type="molecule type" value="Genomic_DNA"/>
</dbReference>
<protein>
    <recommendedName>
        <fullName evidence="4">Wings apart-like protein C-terminal domain-containing protein</fullName>
    </recommendedName>
</protein>
<dbReference type="Proteomes" id="UP000186601">
    <property type="component" value="Unassembled WGS sequence"/>
</dbReference>
<dbReference type="STRING" id="98765.A0A2R6NGH5"/>
<evidence type="ECO:0000256" key="1">
    <source>
        <dbReference type="SAM" id="MobiDB-lite"/>
    </source>
</evidence>
<proteinExistence type="predicted"/>
<evidence type="ECO:0000313" key="3">
    <source>
        <dbReference type="Proteomes" id="UP000186601"/>
    </source>
</evidence>
<reference evidence="2 3" key="1">
    <citation type="submission" date="2018-02" db="EMBL/GenBank/DDBJ databases">
        <title>Genome sequence of the basidiomycete white-rot fungus Phlebia centrifuga.</title>
        <authorList>
            <person name="Granchi Z."/>
            <person name="Peng M."/>
            <person name="de Vries R.P."/>
            <person name="Hilden K."/>
            <person name="Makela M.R."/>
            <person name="Grigoriev I."/>
            <person name="Riley R."/>
        </authorList>
    </citation>
    <scope>NUCLEOTIDE SEQUENCE [LARGE SCALE GENOMIC DNA]</scope>
    <source>
        <strain evidence="2 3">FBCC195</strain>
    </source>
</reference>
<feature type="compositionally biased region" description="Polar residues" evidence="1">
    <location>
        <begin position="185"/>
        <end position="208"/>
    </location>
</feature>